<dbReference type="InterPro" id="IPR054696">
    <property type="entry name" value="GTP-eEF1A_C"/>
</dbReference>
<dbReference type="InterPro" id="IPR044138">
    <property type="entry name" value="CysN_II"/>
</dbReference>
<evidence type="ECO:0000259" key="7">
    <source>
        <dbReference type="PROSITE" id="PS51054"/>
    </source>
</evidence>
<evidence type="ECO:0000256" key="4">
    <source>
        <dbReference type="ARBA" id="ARBA00022741"/>
    </source>
</evidence>
<keyword evidence="10" id="KW-1185">Reference proteome</keyword>
<dbReference type="PROSITE" id="PS51054">
    <property type="entry name" value="ORANGE"/>
    <property type="match status" value="1"/>
</dbReference>
<dbReference type="InterPro" id="IPR031157">
    <property type="entry name" value="G_TR_CS"/>
</dbReference>
<dbReference type="CDD" id="cd04095">
    <property type="entry name" value="CysN_NoDQ_III"/>
    <property type="match status" value="1"/>
</dbReference>
<evidence type="ECO:0000256" key="1">
    <source>
        <dbReference type="ARBA" id="ARBA00012391"/>
    </source>
</evidence>
<dbReference type="SUPFAM" id="SSF52540">
    <property type="entry name" value="P-loop containing nucleoside triphosphate hydrolases"/>
    <property type="match status" value="1"/>
</dbReference>
<evidence type="ECO:0000256" key="5">
    <source>
        <dbReference type="ARBA" id="ARBA00022840"/>
    </source>
</evidence>
<dbReference type="InterPro" id="IPR009000">
    <property type="entry name" value="Transl_B-barrel_sf"/>
</dbReference>
<feature type="domain" description="Orange" evidence="7">
    <location>
        <begin position="1"/>
        <end position="24"/>
    </location>
</feature>
<dbReference type="NCBIfam" id="TIGR02034">
    <property type="entry name" value="CysN"/>
    <property type="match status" value="1"/>
</dbReference>
<dbReference type="GO" id="GO:0003677">
    <property type="term" value="F:DNA binding"/>
    <property type="evidence" value="ECO:0007669"/>
    <property type="project" value="InterPro"/>
</dbReference>
<dbReference type="Proteomes" id="UP000182108">
    <property type="component" value="Unassembled WGS sequence"/>
</dbReference>
<dbReference type="OrthoDB" id="9804504at2"/>
<evidence type="ECO:0000313" key="10">
    <source>
        <dbReference type="Proteomes" id="UP000182108"/>
    </source>
</evidence>
<accession>A0A0K6ITU4</accession>
<dbReference type="GO" id="GO:0006790">
    <property type="term" value="P:sulfur compound metabolic process"/>
    <property type="evidence" value="ECO:0007669"/>
    <property type="project" value="InterPro"/>
</dbReference>
<dbReference type="InterPro" id="IPR009001">
    <property type="entry name" value="Transl_elong_EF1A/Init_IF2_C"/>
</dbReference>
<name>A0A0K6ITU4_9PROT</name>
<dbReference type="EMBL" id="CYHH01000004">
    <property type="protein sequence ID" value="CUB06742.1"/>
    <property type="molecule type" value="Genomic_DNA"/>
</dbReference>
<evidence type="ECO:0000256" key="2">
    <source>
        <dbReference type="ARBA" id="ARBA00022679"/>
    </source>
</evidence>
<evidence type="ECO:0000256" key="6">
    <source>
        <dbReference type="ARBA" id="ARBA00023134"/>
    </source>
</evidence>
<keyword evidence="6" id="KW-0342">GTP-binding</keyword>
<dbReference type="InterPro" id="IPR011779">
    <property type="entry name" value="SO4_adenylTrfase_lsu"/>
</dbReference>
<dbReference type="InterPro" id="IPR041757">
    <property type="entry name" value="CysN_GTP-bd"/>
</dbReference>
<dbReference type="RefSeq" id="WP_055423226.1">
    <property type="nucleotide sequence ID" value="NZ_CYHH01000004.1"/>
</dbReference>
<dbReference type="Gene3D" id="3.40.50.300">
    <property type="entry name" value="P-loop containing nucleotide triphosphate hydrolases"/>
    <property type="match status" value="1"/>
</dbReference>
<dbReference type="InterPro" id="IPR044139">
    <property type="entry name" value="CysN_NoDQ_III"/>
</dbReference>
<protein>
    <recommendedName>
        <fullName evidence="1">sulfate adenylyltransferase</fullName>
        <ecNumber evidence="1">2.7.7.4</ecNumber>
    </recommendedName>
</protein>
<dbReference type="GO" id="GO:0005525">
    <property type="term" value="F:GTP binding"/>
    <property type="evidence" value="ECO:0007669"/>
    <property type="project" value="UniProtKB-KW"/>
</dbReference>
<dbReference type="GO" id="GO:0006355">
    <property type="term" value="P:regulation of DNA-templated transcription"/>
    <property type="evidence" value="ECO:0007669"/>
    <property type="project" value="InterPro"/>
</dbReference>
<dbReference type="InterPro" id="IPR003650">
    <property type="entry name" value="Orange_dom"/>
</dbReference>
<keyword evidence="5" id="KW-0067">ATP-binding</keyword>
<evidence type="ECO:0000256" key="3">
    <source>
        <dbReference type="ARBA" id="ARBA00022695"/>
    </source>
</evidence>
<dbReference type="PRINTS" id="PR00315">
    <property type="entry name" value="ELONGATNFCT"/>
</dbReference>
<dbReference type="PANTHER" id="PTHR23115">
    <property type="entry name" value="TRANSLATION FACTOR"/>
    <property type="match status" value="1"/>
</dbReference>
<dbReference type="InterPro" id="IPR000795">
    <property type="entry name" value="T_Tr_GTP-bd_dom"/>
</dbReference>
<dbReference type="GO" id="GO:0003924">
    <property type="term" value="F:GTPase activity"/>
    <property type="evidence" value="ECO:0007669"/>
    <property type="project" value="InterPro"/>
</dbReference>
<dbReference type="InterPro" id="IPR050100">
    <property type="entry name" value="TRAFAC_GTPase_members"/>
</dbReference>
<organism evidence="9 10">
    <name type="scientific">Tepidiphilus thermophilus</name>
    <dbReference type="NCBI Taxonomy" id="876478"/>
    <lineage>
        <taxon>Bacteria</taxon>
        <taxon>Pseudomonadati</taxon>
        <taxon>Pseudomonadota</taxon>
        <taxon>Hydrogenophilia</taxon>
        <taxon>Hydrogenophilales</taxon>
        <taxon>Hydrogenophilaceae</taxon>
        <taxon>Tepidiphilus</taxon>
    </lineage>
</organism>
<dbReference type="Pfam" id="PF22594">
    <property type="entry name" value="GTP-eEF1A_C"/>
    <property type="match status" value="1"/>
</dbReference>
<gene>
    <name evidence="9" type="ORF">Ga0061068_10421</name>
</gene>
<keyword evidence="4" id="KW-0547">Nucleotide-binding</keyword>
<dbReference type="SUPFAM" id="SSF50447">
    <property type="entry name" value="Translation proteins"/>
    <property type="match status" value="1"/>
</dbReference>
<dbReference type="AlphaFoldDB" id="A0A0K6ITU4"/>
<feature type="domain" description="Tr-type G" evidence="8">
    <location>
        <begin position="2"/>
        <end position="215"/>
    </location>
</feature>
<dbReference type="SUPFAM" id="SSF50465">
    <property type="entry name" value="EF-Tu/eEF-1alpha/eIF2-gamma C-terminal domain"/>
    <property type="match status" value="1"/>
</dbReference>
<dbReference type="PROSITE" id="PS00301">
    <property type="entry name" value="G_TR_1"/>
    <property type="match status" value="1"/>
</dbReference>
<dbReference type="GO" id="GO:0005524">
    <property type="term" value="F:ATP binding"/>
    <property type="evidence" value="ECO:0007669"/>
    <property type="project" value="UniProtKB-KW"/>
</dbReference>
<sequence length="421" mass="46114">MDTVLRFLTCGSVDDGKSTLIGRLLYDSRALLVDTLEGIERTSRRRGATAPDLSLVTDGLIAEREQGITIDVAYRYFRSGARTFIIADAPGHEQYTRNMVTAASTAQLAVLLVDVRQGLTAQTRRHALLADLVGIPALAIAVNKMDLVGFDPAAFEEVVYAFEDFAEASGLRARRHYLPMSALLGDMVVERGEHLPWYLGPTLLEVLERTPVEDGARDKPFRFPVQWVCRPRESTDPLLHDYRGLAGQVAAGTLAVGEEIAVLPSGRRSTVTAIEVGGVPREHAVAGDSVMIRLADDLDVGRGDLLVRADESAPTLARGVEADLVWLDPAPLAPRRTYLLRHTTREVQARIEAIEWNLDVATLERVPAHELAMNDIARVRVKLAQPIAADRYEVLRDTGSFLLLDPATWDTVAAGMIRGAQ</sequence>
<dbReference type="Pfam" id="PF00009">
    <property type="entry name" value="GTP_EFTU"/>
    <property type="match status" value="1"/>
</dbReference>
<dbReference type="InterPro" id="IPR027417">
    <property type="entry name" value="P-loop_NTPase"/>
</dbReference>
<dbReference type="PROSITE" id="PS51722">
    <property type="entry name" value="G_TR_2"/>
    <property type="match status" value="1"/>
</dbReference>
<dbReference type="EC" id="2.7.7.4" evidence="1"/>
<reference evidence="10" key="1">
    <citation type="submission" date="2015-08" db="EMBL/GenBank/DDBJ databases">
        <authorList>
            <person name="Babu N.S."/>
            <person name="Beckwith C.J."/>
            <person name="Beseler K.G."/>
            <person name="Brison A."/>
            <person name="Carone J.V."/>
            <person name="Caskin T.P."/>
            <person name="Diamond M."/>
            <person name="Durham M.E."/>
            <person name="Foxe J.M."/>
            <person name="Go M."/>
            <person name="Henderson B.A."/>
            <person name="Jones I.B."/>
            <person name="McGettigan J.A."/>
            <person name="Micheletti S.J."/>
            <person name="Nasrallah M.E."/>
            <person name="Ortiz D."/>
            <person name="Piller C.R."/>
            <person name="Privatt S.R."/>
            <person name="Schneider S.L."/>
            <person name="Sharp S."/>
            <person name="Smith T.C."/>
            <person name="Stanton J.D."/>
            <person name="Ullery H.E."/>
            <person name="Wilson R.J."/>
            <person name="Serrano M.G."/>
            <person name="Buck G."/>
            <person name="Lee V."/>
            <person name="Wang Y."/>
            <person name="Carvalho R."/>
            <person name="Voegtly L."/>
            <person name="Shi R."/>
            <person name="Duckworth R."/>
            <person name="Johnson A."/>
            <person name="Loviza R."/>
            <person name="Walstead R."/>
            <person name="Shah Z."/>
            <person name="Kiflezghi M."/>
            <person name="Wade K."/>
            <person name="Ball S.L."/>
            <person name="Bradley K.W."/>
            <person name="Asai D.J."/>
            <person name="Bowman C.A."/>
            <person name="Russell D.A."/>
            <person name="Pope W.H."/>
            <person name="Jacobs-Sera D."/>
            <person name="Hendrix R.W."/>
            <person name="Hatfull G.F."/>
        </authorList>
    </citation>
    <scope>NUCLEOTIDE SEQUENCE [LARGE SCALE GENOMIC DNA]</scope>
    <source>
        <strain evidence="10">JCM 19170</strain>
    </source>
</reference>
<keyword evidence="3 9" id="KW-0548">Nucleotidyltransferase</keyword>
<evidence type="ECO:0000259" key="8">
    <source>
        <dbReference type="PROSITE" id="PS51722"/>
    </source>
</evidence>
<dbReference type="GO" id="GO:0004781">
    <property type="term" value="F:sulfate adenylyltransferase (ATP) activity"/>
    <property type="evidence" value="ECO:0007669"/>
    <property type="project" value="UniProtKB-EC"/>
</dbReference>
<proteinExistence type="predicted"/>
<dbReference type="Gene3D" id="2.40.30.10">
    <property type="entry name" value="Translation factors"/>
    <property type="match status" value="2"/>
</dbReference>
<evidence type="ECO:0000313" key="9">
    <source>
        <dbReference type="EMBL" id="CUB06742.1"/>
    </source>
</evidence>
<dbReference type="CDD" id="cd03695">
    <property type="entry name" value="CysN_NodQ_II"/>
    <property type="match status" value="1"/>
</dbReference>
<dbReference type="CDD" id="cd04166">
    <property type="entry name" value="CysN_ATPS"/>
    <property type="match status" value="1"/>
</dbReference>
<keyword evidence="2 9" id="KW-0808">Transferase</keyword>